<evidence type="ECO:0000313" key="1">
    <source>
        <dbReference type="EMBL" id="JAD89822.1"/>
    </source>
</evidence>
<name>A0A0A9E1E6_ARUDO</name>
<reference evidence="1" key="2">
    <citation type="journal article" date="2015" name="Data Brief">
        <title>Shoot transcriptome of the giant reed, Arundo donax.</title>
        <authorList>
            <person name="Barrero R.A."/>
            <person name="Guerrero F.D."/>
            <person name="Moolhuijzen P."/>
            <person name="Goolsby J.A."/>
            <person name="Tidwell J."/>
            <person name="Bellgard S.E."/>
            <person name="Bellgard M.I."/>
        </authorList>
    </citation>
    <scope>NUCLEOTIDE SEQUENCE</scope>
    <source>
        <tissue evidence="1">Shoot tissue taken approximately 20 cm above the soil surface</tissue>
    </source>
</reference>
<reference evidence="1" key="1">
    <citation type="submission" date="2014-09" db="EMBL/GenBank/DDBJ databases">
        <authorList>
            <person name="Magalhaes I.L.F."/>
            <person name="Oliveira U."/>
            <person name="Santos F.R."/>
            <person name="Vidigal T.H.D.A."/>
            <person name="Brescovit A.D."/>
            <person name="Santos A.J."/>
        </authorList>
    </citation>
    <scope>NUCLEOTIDE SEQUENCE</scope>
    <source>
        <tissue evidence="1">Shoot tissue taken approximately 20 cm above the soil surface</tissue>
    </source>
</reference>
<accession>A0A0A9E1E6</accession>
<organism evidence="1">
    <name type="scientific">Arundo donax</name>
    <name type="common">Giant reed</name>
    <name type="synonym">Donax arundinaceus</name>
    <dbReference type="NCBI Taxonomy" id="35708"/>
    <lineage>
        <taxon>Eukaryota</taxon>
        <taxon>Viridiplantae</taxon>
        <taxon>Streptophyta</taxon>
        <taxon>Embryophyta</taxon>
        <taxon>Tracheophyta</taxon>
        <taxon>Spermatophyta</taxon>
        <taxon>Magnoliopsida</taxon>
        <taxon>Liliopsida</taxon>
        <taxon>Poales</taxon>
        <taxon>Poaceae</taxon>
        <taxon>PACMAD clade</taxon>
        <taxon>Arundinoideae</taxon>
        <taxon>Arundineae</taxon>
        <taxon>Arundo</taxon>
    </lineage>
</organism>
<dbReference type="AlphaFoldDB" id="A0A0A9E1E6"/>
<dbReference type="EMBL" id="GBRH01208073">
    <property type="protein sequence ID" value="JAD89822.1"/>
    <property type="molecule type" value="Transcribed_RNA"/>
</dbReference>
<proteinExistence type="predicted"/>
<protein>
    <submittedName>
        <fullName evidence="1">Uncharacterized protein</fullName>
    </submittedName>
</protein>
<sequence>MHQALWSQYHLDLQKQHHMHQKKKVHLQSHYVEGTLKTDYIHPIALLYGH</sequence>